<evidence type="ECO:0000256" key="1">
    <source>
        <dbReference type="SAM" id="MobiDB-lite"/>
    </source>
</evidence>
<name>A0AAD4U624_OVIAM</name>
<feature type="region of interest" description="Disordered" evidence="1">
    <location>
        <begin position="66"/>
        <end position="123"/>
    </location>
</feature>
<proteinExistence type="predicted"/>
<dbReference type="Proteomes" id="UP001214576">
    <property type="component" value="Unassembled WGS sequence"/>
</dbReference>
<evidence type="ECO:0000313" key="3">
    <source>
        <dbReference type="Proteomes" id="UP001214576"/>
    </source>
</evidence>
<dbReference type="AlphaFoldDB" id="A0AAD4U624"/>
<sequence>MHTPQSQRPRPWHRAPPGGCPGARHRRSDSARDSLHAAAPGPLLQGRQTTAGATVTSRHFPFCSEHHPLNAARRRGLPGSTQIPNRRPTANPLGIISLGTPPPPPPRFSEDQADAIHWSSPEK</sequence>
<protein>
    <submittedName>
        <fullName evidence="2">Uncharacterized protein</fullName>
    </submittedName>
</protein>
<keyword evidence="3" id="KW-1185">Reference proteome</keyword>
<organism evidence="2 3">
    <name type="scientific">Ovis ammon polii</name>
    <dbReference type="NCBI Taxonomy" id="230172"/>
    <lineage>
        <taxon>Eukaryota</taxon>
        <taxon>Metazoa</taxon>
        <taxon>Chordata</taxon>
        <taxon>Craniata</taxon>
        <taxon>Vertebrata</taxon>
        <taxon>Euteleostomi</taxon>
        <taxon>Mammalia</taxon>
        <taxon>Eutheria</taxon>
        <taxon>Laurasiatheria</taxon>
        <taxon>Artiodactyla</taxon>
        <taxon>Ruminantia</taxon>
        <taxon>Pecora</taxon>
        <taxon>Bovidae</taxon>
        <taxon>Caprinae</taxon>
        <taxon>Ovis</taxon>
    </lineage>
</organism>
<feature type="region of interest" description="Disordered" evidence="1">
    <location>
        <begin position="1"/>
        <end position="54"/>
    </location>
</feature>
<comment type="caution">
    <text evidence="2">The sequence shown here is derived from an EMBL/GenBank/DDBJ whole genome shotgun (WGS) entry which is preliminary data.</text>
</comment>
<dbReference type="EMBL" id="JAKZEL010000012">
    <property type="protein sequence ID" value="KAI4538957.1"/>
    <property type="molecule type" value="Genomic_DNA"/>
</dbReference>
<accession>A0AAD4U624</accession>
<evidence type="ECO:0000313" key="2">
    <source>
        <dbReference type="EMBL" id="KAI4538957.1"/>
    </source>
</evidence>
<gene>
    <name evidence="2" type="ORF">MG293_011224</name>
</gene>
<reference evidence="2" key="1">
    <citation type="submission" date="2022-03" db="EMBL/GenBank/DDBJ databases">
        <title>Genomic analyses of argali, domestic sheep and their hybrids provide insights into chromosomal evolution, heterosis and genetic basis of agronomic traits.</title>
        <authorList>
            <person name="Li M."/>
        </authorList>
    </citation>
    <scope>NUCLEOTIDE SEQUENCE</scope>
    <source>
        <strain evidence="2">CAU-MHL-2022a</strain>
        <tissue evidence="2">Skin</tissue>
    </source>
</reference>